<sequence length="361" mass="36218">MSEGGAGRRRPVWALGAVLVLAAGAGVGWAGAQVFAPRADVPAEAAFTFVELAEGEVGSSITLNTVAEWAQTPVGTNQATGTVTAVHAEAGAAMDAGAVLYDVELRPVVIAAGAVPAFRALSQGVEGADVAQLQSMLATLGLYEGEADGVFAWETRAAVEAWQDQLGLAADGVVQAGDLIFVPELPGRFTLDHELVSRGTVLAGGEAVLAGLSPEPVFTVPATTAQGASMPVGTRVEIAADGADWVAEVAGQRPAEDGGDQVVVILNGVEGASVCAQECELVPVEGQSLLRSRIVTQASVTGIVTPSAALRSDAGGAVSVIDAEGREHAVEVVASARGMSVITGADAGLRVRVPADAEAAG</sequence>
<evidence type="ECO:0000259" key="2">
    <source>
        <dbReference type="Pfam" id="PF01471"/>
    </source>
</evidence>
<dbReference type="RefSeq" id="WP_210895802.1">
    <property type="nucleotide sequence ID" value="NZ_CP071696.1"/>
</dbReference>
<dbReference type="AlphaFoldDB" id="A0A975FLT2"/>
<feature type="transmembrane region" description="Helical" evidence="1">
    <location>
        <begin position="12"/>
        <end position="32"/>
    </location>
</feature>
<reference evidence="3" key="1">
    <citation type="submission" date="2021-03" db="EMBL/GenBank/DDBJ databases">
        <title>Agromyces archimandritus sp. nov., isolated from the cockroach Archimandrita tessellata.</title>
        <authorList>
            <person name="Guzman J."/>
            <person name="Ortuzar M."/>
            <person name="Poehlein A."/>
            <person name="Daniel R."/>
            <person name="Trujillo M."/>
            <person name="Vilcinskas A."/>
        </authorList>
    </citation>
    <scope>NUCLEOTIDE SEQUENCE</scope>
    <source>
        <strain evidence="3">G127AT</strain>
    </source>
</reference>
<proteinExistence type="predicted"/>
<dbReference type="InterPro" id="IPR036365">
    <property type="entry name" value="PGBD-like_sf"/>
</dbReference>
<dbReference type="SUPFAM" id="SSF47090">
    <property type="entry name" value="PGBD-like"/>
    <property type="match status" value="1"/>
</dbReference>
<evidence type="ECO:0000256" key="1">
    <source>
        <dbReference type="SAM" id="Phobius"/>
    </source>
</evidence>
<dbReference type="Gene3D" id="1.10.101.10">
    <property type="entry name" value="PGBD-like superfamily/PGBD"/>
    <property type="match status" value="1"/>
</dbReference>
<dbReference type="KEGG" id="aarc:G127AT_08015"/>
<organism evidence="3 4">
    <name type="scientific">Agromyces archimandritae</name>
    <dbReference type="NCBI Taxonomy" id="2781962"/>
    <lineage>
        <taxon>Bacteria</taxon>
        <taxon>Bacillati</taxon>
        <taxon>Actinomycetota</taxon>
        <taxon>Actinomycetes</taxon>
        <taxon>Micrococcales</taxon>
        <taxon>Microbacteriaceae</taxon>
        <taxon>Agromyces</taxon>
    </lineage>
</organism>
<dbReference type="InterPro" id="IPR036366">
    <property type="entry name" value="PGBDSf"/>
</dbReference>
<name>A0A975FLT2_9MICO</name>
<dbReference type="Pfam" id="PF01471">
    <property type="entry name" value="PG_binding_1"/>
    <property type="match status" value="1"/>
</dbReference>
<accession>A0A975FLT2</accession>
<evidence type="ECO:0000313" key="4">
    <source>
        <dbReference type="Proteomes" id="UP000671914"/>
    </source>
</evidence>
<dbReference type="Proteomes" id="UP000671914">
    <property type="component" value="Chromosome"/>
</dbReference>
<keyword evidence="4" id="KW-1185">Reference proteome</keyword>
<protein>
    <submittedName>
        <fullName evidence="3">Peptidoglycan-binding protein</fullName>
    </submittedName>
</protein>
<gene>
    <name evidence="3" type="ORF">G127AT_08015</name>
</gene>
<keyword evidence="1" id="KW-1133">Transmembrane helix</keyword>
<keyword evidence="1" id="KW-0812">Transmembrane</keyword>
<keyword evidence="1" id="KW-0472">Membrane</keyword>
<dbReference type="EMBL" id="CP071696">
    <property type="protein sequence ID" value="QTX03331.1"/>
    <property type="molecule type" value="Genomic_DNA"/>
</dbReference>
<evidence type="ECO:0000313" key="3">
    <source>
        <dbReference type="EMBL" id="QTX03331.1"/>
    </source>
</evidence>
<feature type="domain" description="Peptidoglycan binding-like" evidence="2">
    <location>
        <begin position="127"/>
        <end position="174"/>
    </location>
</feature>
<dbReference type="InterPro" id="IPR002477">
    <property type="entry name" value="Peptidoglycan-bd-like"/>
</dbReference>